<dbReference type="GO" id="GO:0003755">
    <property type="term" value="F:peptidyl-prolyl cis-trans isomerase activity"/>
    <property type="evidence" value="ECO:0007669"/>
    <property type="project" value="UniProtKB-KW"/>
</dbReference>
<evidence type="ECO:0000256" key="3">
    <source>
        <dbReference type="SAM" id="SignalP"/>
    </source>
</evidence>
<dbReference type="Gene3D" id="3.10.50.40">
    <property type="match status" value="1"/>
</dbReference>
<protein>
    <recommendedName>
        <fullName evidence="4">PpiC domain-containing protein</fullName>
    </recommendedName>
</protein>
<dbReference type="RefSeq" id="WP_068687004.1">
    <property type="nucleotide sequence ID" value="NZ_LYPA01000079.1"/>
</dbReference>
<evidence type="ECO:0000259" key="4">
    <source>
        <dbReference type="PROSITE" id="PS50198"/>
    </source>
</evidence>
<reference evidence="5 6" key="1">
    <citation type="submission" date="2016-05" db="EMBL/GenBank/DDBJ databases">
        <title>Paenibacillus oryzae. sp. nov., isolated from the rice root.</title>
        <authorList>
            <person name="Zhang J."/>
            <person name="Zhang X."/>
        </authorList>
    </citation>
    <scope>NUCLEOTIDE SEQUENCE [LARGE SCALE GENOMIC DNA]</scope>
    <source>
        <strain evidence="5 6">1DrF-4</strain>
    </source>
</reference>
<proteinExistence type="predicted"/>
<dbReference type="Pfam" id="PF13616">
    <property type="entry name" value="Rotamase_3"/>
    <property type="match status" value="1"/>
</dbReference>
<evidence type="ECO:0000256" key="1">
    <source>
        <dbReference type="PROSITE-ProRule" id="PRU00278"/>
    </source>
</evidence>
<dbReference type="STRING" id="1844972.A7K91_02910"/>
<evidence type="ECO:0000256" key="2">
    <source>
        <dbReference type="SAM" id="MobiDB-lite"/>
    </source>
</evidence>
<dbReference type="InterPro" id="IPR027304">
    <property type="entry name" value="Trigger_fact/SurA_dom_sf"/>
</dbReference>
<dbReference type="SUPFAM" id="SSF54534">
    <property type="entry name" value="FKBP-like"/>
    <property type="match status" value="1"/>
</dbReference>
<organism evidence="5 6">
    <name type="scientific">Paenibacillus oryzae</name>
    <dbReference type="NCBI Taxonomy" id="1844972"/>
    <lineage>
        <taxon>Bacteria</taxon>
        <taxon>Bacillati</taxon>
        <taxon>Bacillota</taxon>
        <taxon>Bacilli</taxon>
        <taxon>Bacillales</taxon>
        <taxon>Paenibacillaceae</taxon>
        <taxon>Paenibacillus</taxon>
    </lineage>
</organism>
<dbReference type="SUPFAM" id="SSF109998">
    <property type="entry name" value="Triger factor/SurA peptide-binding domain-like"/>
    <property type="match status" value="1"/>
</dbReference>
<keyword evidence="3" id="KW-0732">Signal</keyword>
<dbReference type="PANTHER" id="PTHR47245:SF2">
    <property type="entry name" value="PEPTIDYL-PROLYL CIS-TRANS ISOMERASE HP_0175-RELATED"/>
    <property type="match status" value="1"/>
</dbReference>
<dbReference type="InterPro" id="IPR050245">
    <property type="entry name" value="PrsA_foldase"/>
</dbReference>
<evidence type="ECO:0000313" key="6">
    <source>
        <dbReference type="Proteomes" id="UP000092024"/>
    </source>
</evidence>
<dbReference type="PROSITE" id="PS50198">
    <property type="entry name" value="PPIC_PPIASE_2"/>
    <property type="match status" value="1"/>
</dbReference>
<feature type="signal peptide" evidence="3">
    <location>
        <begin position="1"/>
        <end position="28"/>
    </location>
</feature>
<feature type="chain" id="PRO_5008340190" description="PpiC domain-containing protein" evidence="3">
    <location>
        <begin position="29"/>
        <end position="369"/>
    </location>
</feature>
<keyword evidence="1" id="KW-0413">Isomerase</keyword>
<dbReference type="AlphaFoldDB" id="A0A1A5YAC7"/>
<gene>
    <name evidence="5" type="ORF">A7K91_02910</name>
</gene>
<keyword evidence="1" id="KW-0697">Rotamase</keyword>
<sequence>MFYSTRKPVWRKSVLLVIAAVLAMTLLAACGGGNGKGGKHSLEFKDVNGGEVVATYKDGQVTQKELDKYLAIIGITQPAYEQVLSIPQFQEMIVEQYVSYKVLASRASEDDLEKARGEVDKQLKDYKDYVNSDESIAAKVKEKNIRDEDMATFLLLQSAVVAYVNSLVTDTDTAAAFKDAESNFAVFDVRHILVATKEKDEKTGESKDIRTDEEALARANEVKDKLKAGGDWTELAKQYSDDPGSKEDGGLYKDKAGSTFVEPFRLAAFEQEIGVVGEPVKSDFGYHIIQVDKREVKTYDQITDEQKEQIKQAAAYKYLEAFMKDEMPKQELKVTLPQPSPTAEGSGEGEATGEASPTPSPESTESTTE</sequence>
<keyword evidence="6" id="KW-1185">Reference proteome</keyword>
<dbReference type="InterPro" id="IPR046357">
    <property type="entry name" value="PPIase_dom_sf"/>
</dbReference>
<dbReference type="OrthoDB" id="14196at2"/>
<comment type="caution">
    <text evidence="5">The sequence shown here is derived from an EMBL/GenBank/DDBJ whole genome shotgun (WGS) entry which is preliminary data.</text>
</comment>
<accession>A0A1A5YAC7</accession>
<dbReference type="PANTHER" id="PTHR47245">
    <property type="entry name" value="PEPTIDYLPROLYL ISOMERASE"/>
    <property type="match status" value="1"/>
</dbReference>
<feature type="domain" description="PpiC" evidence="4">
    <location>
        <begin position="189"/>
        <end position="293"/>
    </location>
</feature>
<dbReference type="PROSITE" id="PS51257">
    <property type="entry name" value="PROKAR_LIPOPROTEIN"/>
    <property type="match status" value="1"/>
</dbReference>
<feature type="compositionally biased region" description="Low complexity" evidence="2">
    <location>
        <begin position="352"/>
        <end position="369"/>
    </location>
</feature>
<dbReference type="Proteomes" id="UP000092024">
    <property type="component" value="Unassembled WGS sequence"/>
</dbReference>
<dbReference type="EMBL" id="LYPA01000079">
    <property type="protein sequence ID" value="OBR62574.1"/>
    <property type="molecule type" value="Genomic_DNA"/>
</dbReference>
<feature type="region of interest" description="Disordered" evidence="2">
    <location>
        <begin position="328"/>
        <end position="369"/>
    </location>
</feature>
<dbReference type="InterPro" id="IPR000297">
    <property type="entry name" value="PPIase_PpiC"/>
</dbReference>
<evidence type="ECO:0000313" key="5">
    <source>
        <dbReference type="EMBL" id="OBR62574.1"/>
    </source>
</evidence>
<name>A0A1A5YAC7_9BACL</name>